<evidence type="ECO:0000313" key="3">
    <source>
        <dbReference type="Proteomes" id="UP000016932"/>
    </source>
</evidence>
<evidence type="ECO:0000256" key="1">
    <source>
        <dbReference type="SAM" id="MobiDB-lite"/>
    </source>
</evidence>
<dbReference type="EMBL" id="KB446558">
    <property type="protein sequence ID" value="EME83593.1"/>
    <property type="molecule type" value="Genomic_DNA"/>
</dbReference>
<keyword evidence="3" id="KW-1185">Reference proteome</keyword>
<organism evidence="2 3">
    <name type="scientific">Pseudocercospora fijiensis (strain CIRAD86)</name>
    <name type="common">Black leaf streak disease fungus</name>
    <name type="synonym">Mycosphaerella fijiensis</name>
    <dbReference type="NCBI Taxonomy" id="383855"/>
    <lineage>
        <taxon>Eukaryota</taxon>
        <taxon>Fungi</taxon>
        <taxon>Dikarya</taxon>
        <taxon>Ascomycota</taxon>
        <taxon>Pezizomycotina</taxon>
        <taxon>Dothideomycetes</taxon>
        <taxon>Dothideomycetidae</taxon>
        <taxon>Mycosphaerellales</taxon>
        <taxon>Mycosphaerellaceae</taxon>
        <taxon>Pseudocercospora</taxon>
    </lineage>
</organism>
<gene>
    <name evidence="2" type="ORF">MYCFIDRAFT_175017</name>
</gene>
<feature type="region of interest" description="Disordered" evidence="1">
    <location>
        <begin position="1"/>
        <end position="52"/>
    </location>
</feature>
<feature type="compositionally biased region" description="Basic and acidic residues" evidence="1">
    <location>
        <begin position="26"/>
        <end position="52"/>
    </location>
</feature>
<feature type="compositionally biased region" description="Polar residues" evidence="1">
    <location>
        <begin position="1"/>
        <end position="15"/>
    </location>
</feature>
<dbReference type="RefSeq" id="XP_007926771.1">
    <property type="nucleotide sequence ID" value="XM_007928580.1"/>
</dbReference>
<name>M3B2J8_PSEFD</name>
<feature type="compositionally biased region" description="Polar residues" evidence="1">
    <location>
        <begin position="641"/>
        <end position="657"/>
    </location>
</feature>
<feature type="region of interest" description="Disordered" evidence="1">
    <location>
        <begin position="633"/>
        <end position="657"/>
    </location>
</feature>
<dbReference type="KEGG" id="pfj:MYCFIDRAFT_175017"/>
<dbReference type="GeneID" id="19333297"/>
<dbReference type="HOGENOM" id="CLU_309301_0_0_1"/>
<sequence>MIRSQPLDSTRTTHPPTLPFALEGETSNRSRASETIRQQPAEKKHMASSLRLEDRSALKTMDDGAMAVHADSTISHHLDWRKRKQESDLTPTEANVAEARERKDVGWKEFVQRRDFSSASFRQFQELHSKESRTLMLSHIFFSIRKIESATMLLAIRSAVESRHGCVCMTGSGNRSTRRSQYRACVKTRGRNPRSKDIAARGRQLVGFIRLGTCLHLTCPSGGNPQPCCSSLIGILGPCRSQLISRYSLFHDPRDRSSGRLWVKYCTSAPPERNRMHGLGTKICFLNGAANDGSWIASCGAAIMLESLCGVPCSSDKLFDAISSHQFFMQGSRRCTDSDSRTSVIPDVVETLLPTPTYIHTRCHHLINSFFTLPDLRGLTYICIRTAHPNAHRRADLGTAESSAPRDAARHGSAYEDEAGIIFYRVGIRLSQPCELIVFRRRSIECGNRDHEKPASAEAGVSIMIRGQIHDVQHGLSHRGWLRKRCHHHHPSRRFQLGVVANDMAFIMDVLDSMMFDRYNPVDSSEHFRISSGTANELPPQGLNGKILHLVWIFGGQGNQMMRQHVKGAEVEPHLILRWLRQLLSSSLKPSGQLLEHMDSFVMLQPFRALVIEVSLDLRCHMRRGEDLPVARTNVDDDSTLHSTSLQSQPLINTSTSSAERAQDLGEYFHTRSLKSKEQTGRGLVLDSSPDPKTEFAGSANLPLIARRLSETMSRVVETSDLETANANCLIIRRKKCCQSLELCWCSGDDLQAKLVYSKRFLASCNRCFFLGGLMSNTCEPLDSVHKPCGEQCPNILISPGKEAAGDMIVRERGMSSEALMSPLAKSQLRELICSLPSTGFSEYMVNHLYAYTTSPSHADCVQIAVSCPYCLSVKSSSPSSRCMAPLLRLYASTSSCYLLPSRIRHGEGKSSGDARRRLHNDTYGMAETEALLRAFFPVWYISRGLNGVAEVP</sequence>
<protein>
    <submittedName>
        <fullName evidence="2">Uncharacterized protein</fullName>
    </submittedName>
</protein>
<dbReference type="Proteomes" id="UP000016932">
    <property type="component" value="Unassembled WGS sequence"/>
</dbReference>
<proteinExistence type="predicted"/>
<dbReference type="VEuPathDB" id="FungiDB:MYCFIDRAFT_175017"/>
<evidence type="ECO:0000313" key="2">
    <source>
        <dbReference type="EMBL" id="EME83593.1"/>
    </source>
</evidence>
<accession>M3B2J8</accession>
<dbReference type="AlphaFoldDB" id="M3B2J8"/>
<reference evidence="2 3" key="1">
    <citation type="journal article" date="2012" name="PLoS Pathog.">
        <title>Diverse lifestyles and strategies of plant pathogenesis encoded in the genomes of eighteen Dothideomycetes fungi.</title>
        <authorList>
            <person name="Ohm R.A."/>
            <person name="Feau N."/>
            <person name="Henrissat B."/>
            <person name="Schoch C.L."/>
            <person name="Horwitz B.A."/>
            <person name="Barry K.W."/>
            <person name="Condon B.J."/>
            <person name="Copeland A.C."/>
            <person name="Dhillon B."/>
            <person name="Glaser F."/>
            <person name="Hesse C.N."/>
            <person name="Kosti I."/>
            <person name="LaButti K."/>
            <person name="Lindquist E.A."/>
            <person name="Lucas S."/>
            <person name="Salamov A.A."/>
            <person name="Bradshaw R.E."/>
            <person name="Ciuffetti L."/>
            <person name="Hamelin R.C."/>
            <person name="Kema G.H.J."/>
            <person name="Lawrence C."/>
            <person name="Scott J.A."/>
            <person name="Spatafora J.W."/>
            <person name="Turgeon B.G."/>
            <person name="de Wit P.J.G.M."/>
            <person name="Zhong S."/>
            <person name="Goodwin S.B."/>
            <person name="Grigoriev I.V."/>
        </authorList>
    </citation>
    <scope>NUCLEOTIDE SEQUENCE [LARGE SCALE GENOMIC DNA]</scope>
    <source>
        <strain evidence="2 3">CIRAD86</strain>
    </source>
</reference>